<dbReference type="Proteomes" id="UP000075884">
    <property type="component" value="Unassembled WGS sequence"/>
</dbReference>
<accession>A0A182NYD6</accession>
<protein>
    <submittedName>
        <fullName evidence="2">Uncharacterized protein</fullName>
    </submittedName>
</protein>
<organism evidence="2 3">
    <name type="scientific">Anopheles dirus</name>
    <dbReference type="NCBI Taxonomy" id="7168"/>
    <lineage>
        <taxon>Eukaryota</taxon>
        <taxon>Metazoa</taxon>
        <taxon>Ecdysozoa</taxon>
        <taxon>Arthropoda</taxon>
        <taxon>Hexapoda</taxon>
        <taxon>Insecta</taxon>
        <taxon>Pterygota</taxon>
        <taxon>Neoptera</taxon>
        <taxon>Endopterygota</taxon>
        <taxon>Diptera</taxon>
        <taxon>Nematocera</taxon>
        <taxon>Culicoidea</taxon>
        <taxon>Culicidae</taxon>
        <taxon>Anophelinae</taxon>
        <taxon>Anopheles</taxon>
    </lineage>
</organism>
<keyword evidence="3" id="KW-1185">Reference proteome</keyword>
<dbReference type="VEuPathDB" id="VectorBase:ADIR014836"/>
<dbReference type="AlphaFoldDB" id="A0A182NYD6"/>
<name>A0A182NYD6_9DIPT</name>
<evidence type="ECO:0000256" key="1">
    <source>
        <dbReference type="SAM" id="MobiDB-lite"/>
    </source>
</evidence>
<reference evidence="3" key="1">
    <citation type="submission" date="2013-03" db="EMBL/GenBank/DDBJ databases">
        <title>The Genome Sequence of Anopheles dirus WRAIR2.</title>
        <authorList>
            <consortium name="The Broad Institute Genomics Platform"/>
            <person name="Neafsey D.E."/>
            <person name="Walton C."/>
            <person name="Walker B."/>
            <person name="Young S.K."/>
            <person name="Zeng Q."/>
            <person name="Gargeya S."/>
            <person name="Fitzgerald M."/>
            <person name="Haas B."/>
            <person name="Abouelleil A."/>
            <person name="Allen A.W."/>
            <person name="Alvarado L."/>
            <person name="Arachchi H.M."/>
            <person name="Berlin A.M."/>
            <person name="Chapman S.B."/>
            <person name="Gainer-Dewar J."/>
            <person name="Goldberg J."/>
            <person name="Griggs A."/>
            <person name="Gujja S."/>
            <person name="Hansen M."/>
            <person name="Howarth C."/>
            <person name="Imamovic A."/>
            <person name="Ireland A."/>
            <person name="Larimer J."/>
            <person name="McCowan C."/>
            <person name="Murphy C."/>
            <person name="Pearson M."/>
            <person name="Poon T.W."/>
            <person name="Priest M."/>
            <person name="Roberts A."/>
            <person name="Saif S."/>
            <person name="Shea T."/>
            <person name="Sisk P."/>
            <person name="Sykes S."/>
            <person name="Wortman J."/>
            <person name="Nusbaum C."/>
            <person name="Birren B."/>
        </authorList>
    </citation>
    <scope>NUCLEOTIDE SEQUENCE [LARGE SCALE GENOMIC DNA]</scope>
    <source>
        <strain evidence="3">WRAIR2</strain>
    </source>
</reference>
<dbReference type="EnsemblMetazoa" id="ADIR014836-RA">
    <property type="protein sequence ID" value="ADIR014836-PA"/>
    <property type="gene ID" value="ADIR014836"/>
</dbReference>
<proteinExistence type="predicted"/>
<evidence type="ECO:0000313" key="3">
    <source>
        <dbReference type="Proteomes" id="UP000075884"/>
    </source>
</evidence>
<sequence length="215" mass="24766">MEPCFVPMVGLRIFYSVRTVATTTHCTLKHPNPFVSIHLSDPQCIAESPPFRLTGASWVLVSLQKRHPPRIPASFHQTWTSKALIKRAACRLHTVGLINHARLAPKGMHRAVHRIFIIVLFAQLFFAMSCWMRGDGVCVCIFLELLSGAHADETHTELENEREQEREKQKHTNEKYERTNTVQQQFIPISHYQIGTMRFFALGFAFSFCSDWTFH</sequence>
<reference evidence="2" key="2">
    <citation type="submission" date="2020-05" db="UniProtKB">
        <authorList>
            <consortium name="EnsemblMetazoa"/>
        </authorList>
    </citation>
    <scope>IDENTIFICATION</scope>
    <source>
        <strain evidence="2">WRAIR2</strain>
    </source>
</reference>
<evidence type="ECO:0000313" key="2">
    <source>
        <dbReference type="EnsemblMetazoa" id="ADIR014836-PA"/>
    </source>
</evidence>
<feature type="region of interest" description="Disordered" evidence="1">
    <location>
        <begin position="155"/>
        <end position="175"/>
    </location>
</feature>